<feature type="signal peptide" evidence="1">
    <location>
        <begin position="1"/>
        <end position="33"/>
    </location>
</feature>
<comment type="caution">
    <text evidence="3">The sequence shown here is derived from an EMBL/GenBank/DDBJ whole genome shotgun (WGS) entry which is preliminary data.</text>
</comment>
<feature type="chain" id="PRO_5038382443" evidence="1">
    <location>
        <begin position="34"/>
        <end position="157"/>
    </location>
</feature>
<accession>A0A3M2KYS3</accession>
<dbReference type="AlphaFoldDB" id="A0A3M2KYS3"/>
<dbReference type="Gene3D" id="1.10.101.10">
    <property type="entry name" value="PGBD-like superfamily/PGBD"/>
    <property type="match status" value="1"/>
</dbReference>
<dbReference type="InterPro" id="IPR036365">
    <property type="entry name" value="PGBD-like_sf"/>
</dbReference>
<gene>
    <name evidence="3" type="ORF">EBN88_29435</name>
</gene>
<name>A0A3M2KYS3_9ACTN</name>
<keyword evidence="4" id="KW-1185">Reference proteome</keyword>
<reference evidence="3 4" key="1">
    <citation type="submission" date="2018-10" db="EMBL/GenBank/DDBJ databases">
        <title>Isolation, diversity and antifungal activity of actinobacteria from wheat.</title>
        <authorList>
            <person name="Han C."/>
        </authorList>
    </citation>
    <scope>NUCLEOTIDE SEQUENCE [LARGE SCALE GENOMIC DNA]</scope>
    <source>
        <strain evidence="3 4">NEAU-YY642</strain>
    </source>
</reference>
<organism evidence="3 4">
    <name type="scientific">Streptomyces triticirhizae</name>
    <dbReference type="NCBI Taxonomy" id="2483353"/>
    <lineage>
        <taxon>Bacteria</taxon>
        <taxon>Bacillati</taxon>
        <taxon>Actinomycetota</taxon>
        <taxon>Actinomycetes</taxon>
        <taxon>Kitasatosporales</taxon>
        <taxon>Streptomycetaceae</taxon>
        <taxon>Streptomyces</taxon>
    </lineage>
</organism>
<keyword evidence="1" id="KW-0732">Signal</keyword>
<dbReference type="Pfam" id="PF01471">
    <property type="entry name" value="PG_binding_1"/>
    <property type="match status" value="1"/>
</dbReference>
<evidence type="ECO:0000313" key="3">
    <source>
        <dbReference type="EMBL" id="RMI27468.1"/>
    </source>
</evidence>
<dbReference type="SUPFAM" id="SSF47090">
    <property type="entry name" value="PGBD-like"/>
    <property type="match status" value="1"/>
</dbReference>
<dbReference type="RefSeq" id="WP_122400032.1">
    <property type="nucleotide sequence ID" value="NZ_RFFJ01000346.1"/>
</dbReference>
<proteinExistence type="predicted"/>
<evidence type="ECO:0000313" key="4">
    <source>
        <dbReference type="Proteomes" id="UP000278673"/>
    </source>
</evidence>
<dbReference type="EMBL" id="RFFJ01000346">
    <property type="protein sequence ID" value="RMI27468.1"/>
    <property type="molecule type" value="Genomic_DNA"/>
</dbReference>
<dbReference type="Proteomes" id="UP000278673">
    <property type="component" value="Unassembled WGS sequence"/>
</dbReference>
<dbReference type="InterPro" id="IPR036366">
    <property type="entry name" value="PGBDSf"/>
</dbReference>
<protein>
    <submittedName>
        <fullName evidence="3">Peptidoglycan-binding protein</fullName>
    </submittedName>
</protein>
<dbReference type="InterPro" id="IPR002477">
    <property type="entry name" value="Peptidoglycan-bd-like"/>
</dbReference>
<evidence type="ECO:0000259" key="2">
    <source>
        <dbReference type="Pfam" id="PF01471"/>
    </source>
</evidence>
<evidence type="ECO:0000256" key="1">
    <source>
        <dbReference type="SAM" id="SignalP"/>
    </source>
</evidence>
<sequence>MRKNTVLRPLVGVAAALGIAAGGLAGASGSVAAAPAVTGVATASGEDVSVLAVNNLGLSSDQARDWQCYLSIRGYSPGVADGQLGPQSWKAAQRMFNDLGHNAGAVDGIVGPRTIRALQRYLNDEGGYGLAVDGIAGPRTRAAYAHHVDSIFTTYGC</sequence>
<feature type="domain" description="Peptidoglycan binding-like" evidence="2">
    <location>
        <begin position="88"/>
        <end position="143"/>
    </location>
</feature>